<protein>
    <recommendedName>
        <fullName evidence="4">DUF2326 domain-containing protein</fullName>
    </recommendedName>
</protein>
<dbReference type="InterPro" id="IPR027417">
    <property type="entry name" value="P-loop_NTPase"/>
</dbReference>
<keyword evidence="3" id="KW-1185">Reference proteome</keyword>
<accession>A0ABW2UZ98</accession>
<dbReference type="Gene3D" id="3.40.50.300">
    <property type="entry name" value="P-loop containing nucleotide triphosphate hydrolases"/>
    <property type="match status" value="1"/>
</dbReference>
<keyword evidence="1" id="KW-0175">Coiled coil</keyword>
<sequence length="315" mass="36946">MWIESFSILDYKNEEANHYKFSEGINLISSENNSLGKSSVLKSLYFNLGFDIKHFPSNWDSRNMVFQLKCVINDEEYVITRKNNIFKIDNDDTPLNVKEYSNWLQDKLNINMQLPNVRTNELYEAYSSAIILPFYIDQDDSWNGALYKNVTDTVKQYSSMPSEIFKYLFNISDIEIQDLNNLIKSYQKEKNDTQTKINSLNLVIEDYQTEVSSVPSIDKNALEQEINSYLKILNDHNEKATKYKMNLINKQELLDQQKQDLSEIEKLLQMNKKRYDSIQSICTYCNSYLTQEQSLTRLNLSNNKFEMGASIILCK</sequence>
<name>A0ABW2UZ98_9BACI</name>
<dbReference type="EMBL" id="JBHTGR010000021">
    <property type="protein sequence ID" value="MFC7747328.1"/>
    <property type="molecule type" value="Genomic_DNA"/>
</dbReference>
<dbReference type="RefSeq" id="WP_382358846.1">
    <property type="nucleotide sequence ID" value="NZ_JBHTGR010000021.1"/>
</dbReference>
<comment type="caution">
    <text evidence="2">The sequence shown here is derived from an EMBL/GenBank/DDBJ whole genome shotgun (WGS) entry which is preliminary data.</text>
</comment>
<feature type="coiled-coil region" evidence="1">
    <location>
        <begin position="176"/>
        <end position="274"/>
    </location>
</feature>
<evidence type="ECO:0000313" key="3">
    <source>
        <dbReference type="Proteomes" id="UP001596620"/>
    </source>
</evidence>
<gene>
    <name evidence="2" type="ORF">ACFQU8_08785</name>
</gene>
<evidence type="ECO:0000313" key="2">
    <source>
        <dbReference type="EMBL" id="MFC7747328.1"/>
    </source>
</evidence>
<evidence type="ECO:0000256" key="1">
    <source>
        <dbReference type="SAM" id="Coils"/>
    </source>
</evidence>
<dbReference type="Gene3D" id="1.10.287.1490">
    <property type="match status" value="1"/>
</dbReference>
<reference evidence="3" key="1">
    <citation type="journal article" date="2019" name="Int. J. Syst. Evol. Microbiol.">
        <title>The Global Catalogue of Microorganisms (GCM) 10K type strain sequencing project: providing services to taxonomists for standard genome sequencing and annotation.</title>
        <authorList>
            <consortium name="The Broad Institute Genomics Platform"/>
            <consortium name="The Broad Institute Genome Sequencing Center for Infectious Disease"/>
            <person name="Wu L."/>
            <person name="Ma J."/>
        </authorList>
    </citation>
    <scope>NUCLEOTIDE SEQUENCE [LARGE SCALE GENOMIC DNA]</scope>
    <source>
        <strain evidence="3">JCM 30234</strain>
    </source>
</reference>
<evidence type="ECO:0008006" key="4">
    <source>
        <dbReference type="Google" id="ProtNLM"/>
    </source>
</evidence>
<organism evidence="2 3">
    <name type="scientific">Lentibacillus kimchii</name>
    <dbReference type="NCBI Taxonomy" id="1542911"/>
    <lineage>
        <taxon>Bacteria</taxon>
        <taxon>Bacillati</taxon>
        <taxon>Bacillota</taxon>
        <taxon>Bacilli</taxon>
        <taxon>Bacillales</taxon>
        <taxon>Bacillaceae</taxon>
        <taxon>Lentibacillus</taxon>
    </lineage>
</organism>
<proteinExistence type="predicted"/>
<dbReference type="Proteomes" id="UP001596620">
    <property type="component" value="Unassembled WGS sequence"/>
</dbReference>